<protein>
    <submittedName>
        <fullName evidence="2">Uncharacterized protein</fullName>
    </submittedName>
</protein>
<organism evidence="2 3">
    <name type="scientific">Aspergillus lucknowensis</name>
    <dbReference type="NCBI Taxonomy" id="176173"/>
    <lineage>
        <taxon>Eukaryota</taxon>
        <taxon>Fungi</taxon>
        <taxon>Dikarya</taxon>
        <taxon>Ascomycota</taxon>
        <taxon>Pezizomycotina</taxon>
        <taxon>Eurotiomycetes</taxon>
        <taxon>Eurotiomycetidae</taxon>
        <taxon>Eurotiales</taxon>
        <taxon>Aspergillaceae</taxon>
        <taxon>Aspergillus</taxon>
        <taxon>Aspergillus subgen. Nidulantes</taxon>
    </lineage>
</organism>
<evidence type="ECO:0000256" key="1">
    <source>
        <dbReference type="SAM" id="SignalP"/>
    </source>
</evidence>
<keyword evidence="3" id="KW-1185">Reference proteome</keyword>
<feature type="signal peptide" evidence="1">
    <location>
        <begin position="1"/>
        <end position="23"/>
    </location>
</feature>
<evidence type="ECO:0000313" key="2">
    <source>
        <dbReference type="EMBL" id="KAL2872064.1"/>
    </source>
</evidence>
<feature type="chain" id="PRO_5046741612" evidence="1">
    <location>
        <begin position="24"/>
        <end position="81"/>
    </location>
</feature>
<keyword evidence="1" id="KW-0732">Signal</keyword>
<comment type="caution">
    <text evidence="2">The sequence shown here is derived from an EMBL/GenBank/DDBJ whole genome shotgun (WGS) entry which is preliminary data.</text>
</comment>
<sequence length="81" mass="8380">MRSPSKIGLAVLAFVSAVRVATAAPALGFGNHTDINNQTFVILPHGTCTQDSQCEVGSFCDLPTGKCSSGCRADLHCAQGQ</sequence>
<dbReference type="GeneID" id="98150766"/>
<evidence type="ECO:0000313" key="3">
    <source>
        <dbReference type="Proteomes" id="UP001610432"/>
    </source>
</evidence>
<proteinExistence type="predicted"/>
<accession>A0ABR4M645</accession>
<dbReference type="Proteomes" id="UP001610432">
    <property type="component" value="Unassembled WGS sequence"/>
</dbReference>
<dbReference type="RefSeq" id="XP_070891043.1">
    <property type="nucleotide sequence ID" value="XM_071035694.1"/>
</dbReference>
<reference evidence="2 3" key="1">
    <citation type="submission" date="2024-07" db="EMBL/GenBank/DDBJ databases">
        <title>Section-level genome sequencing and comparative genomics of Aspergillus sections Usti and Cavernicolus.</title>
        <authorList>
            <consortium name="Lawrence Berkeley National Laboratory"/>
            <person name="Nybo J.L."/>
            <person name="Vesth T.C."/>
            <person name="Theobald S."/>
            <person name="Frisvad J.C."/>
            <person name="Larsen T.O."/>
            <person name="Kjaerboelling I."/>
            <person name="Rothschild-Mancinelli K."/>
            <person name="Lyhne E.K."/>
            <person name="Kogle M.E."/>
            <person name="Barry K."/>
            <person name="Clum A."/>
            <person name="Na H."/>
            <person name="Ledsgaard L."/>
            <person name="Lin J."/>
            <person name="Lipzen A."/>
            <person name="Kuo A."/>
            <person name="Riley R."/>
            <person name="Mondo S."/>
            <person name="Labutti K."/>
            <person name="Haridas S."/>
            <person name="Pangalinan J."/>
            <person name="Salamov A.A."/>
            <person name="Simmons B.A."/>
            <person name="Magnuson J.K."/>
            <person name="Chen J."/>
            <person name="Drula E."/>
            <person name="Henrissat B."/>
            <person name="Wiebenga A."/>
            <person name="Lubbers R.J."/>
            <person name="Gomes A.C."/>
            <person name="Macurrencykelacurrency M.R."/>
            <person name="Stajich J."/>
            <person name="Grigoriev I.V."/>
            <person name="Mortensen U.H."/>
            <person name="De Vries R.P."/>
            <person name="Baker S.E."/>
            <person name="Andersen M.R."/>
        </authorList>
    </citation>
    <scope>NUCLEOTIDE SEQUENCE [LARGE SCALE GENOMIC DNA]</scope>
    <source>
        <strain evidence="2 3">CBS 449.75</strain>
    </source>
</reference>
<gene>
    <name evidence="2" type="ORF">BJX67DRAFT_98172</name>
</gene>
<name>A0ABR4M645_9EURO</name>
<dbReference type="EMBL" id="JBFXLQ010000002">
    <property type="protein sequence ID" value="KAL2872064.1"/>
    <property type="molecule type" value="Genomic_DNA"/>
</dbReference>